<dbReference type="SUPFAM" id="SSF49764">
    <property type="entry name" value="HSP20-like chaperones"/>
    <property type="match status" value="1"/>
</dbReference>
<evidence type="ECO:0000313" key="6">
    <source>
        <dbReference type="EMBL" id="KAH0625900.1"/>
    </source>
</evidence>
<feature type="compositionally biased region" description="Basic and acidic residues" evidence="4">
    <location>
        <begin position="164"/>
        <end position="186"/>
    </location>
</feature>
<comment type="caution">
    <text evidence="6">The sequence shown here is derived from an EMBL/GenBank/DDBJ whole genome shotgun (WGS) entry which is preliminary data.</text>
</comment>
<dbReference type="PROSITE" id="PS01031">
    <property type="entry name" value="SHSP"/>
    <property type="match status" value="1"/>
</dbReference>
<keyword evidence="1" id="KW-0346">Stress response</keyword>
<keyword evidence="7" id="KW-1185">Reference proteome</keyword>
<feature type="region of interest" description="Disordered" evidence="4">
    <location>
        <begin position="148"/>
        <end position="186"/>
    </location>
</feature>
<organism evidence="6 7">
    <name type="scientific">Phrynosoma platyrhinos</name>
    <name type="common">Desert horned lizard</name>
    <dbReference type="NCBI Taxonomy" id="52577"/>
    <lineage>
        <taxon>Eukaryota</taxon>
        <taxon>Metazoa</taxon>
        <taxon>Chordata</taxon>
        <taxon>Craniata</taxon>
        <taxon>Vertebrata</taxon>
        <taxon>Euteleostomi</taxon>
        <taxon>Lepidosauria</taxon>
        <taxon>Squamata</taxon>
        <taxon>Bifurcata</taxon>
        <taxon>Unidentata</taxon>
        <taxon>Episquamata</taxon>
        <taxon>Toxicofera</taxon>
        <taxon>Iguania</taxon>
        <taxon>Phrynosomatidae</taxon>
        <taxon>Phrynosomatinae</taxon>
        <taxon>Phrynosoma</taxon>
    </lineage>
</organism>
<dbReference type="EMBL" id="JAIPUX010000953">
    <property type="protein sequence ID" value="KAH0625900.1"/>
    <property type="molecule type" value="Genomic_DNA"/>
</dbReference>
<dbReference type="PANTHER" id="PTHR45640:SF2">
    <property type="entry name" value="HEAT SHOCK PROTEIN BETA-11-RELATED"/>
    <property type="match status" value="1"/>
</dbReference>
<comment type="similarity">
    <text evidence="2 3">Belongs to the small heat shock protein (HSP20) family.</text>
</comment>
<dbReference type="InterPro" id="IPR008978">
    <property type="entry name" value="HSP20-like_chaperone"/>
</dbReference>
<dbReference type="InterPro" id="IPR001436">
    <property type="entry name" value="Alpha-crystallin/sHSP_animal"/>
</dbReference>
<evidence type="ECO:0000313" key="7">
    <source>
        <dbReference type="Proteomes" id="UP000826234"/>
    </source>
</evidence>
<dbReference type="InterPro" id="IPR002068">
    <property type="entry name" value="A-crystallin/Hsp20_dom"/>
</dbReference>
<evidence type="ECO:0000256" key="3">
    <source>
        <dbReference type="RuleBase" id="RU003616"/>
    </source>
</evidence>
<reference evidence="6 7" key="1">
    <citation type="journal article" date="2022" name="Gigascience">
        <title>A chromosome-level genome assembly and annotation of the desert horned lizard, Phrynosoma platyrhinos, provides insight into chromosomal rearrangements among reptiles.</title>
        <authorList>
            <person name="Koochekian N."/>
            <person name="Ascanio A."/>
            <person name="Farleigh K."/>
            <person name="Card D.C."/>
            <person name="Schield D.R."/>
            <person name="Castoe T.A."/>
            <person name="Jezkova T."/>
        </authorList>
    </citation>
    <scope>NUCLEOTIDE SEQUENCE [LARGE SCALE GENOMIC DNA]</scope>
    <source>
        <strain evidence="6">NK-2021</strain>
    </source>
</reference>
<evidence type="ECO:0000256" key="2">
    <source>
        <dbReference type="PROSITE-ProRule" id="PRU00285"/>
    </source>
</evidence>
<protein>
    <recommendedName>
        <fullName evidence="5">SHSP domain-containing protein</fullName>
    </recommendedName>
</protein>
<gene>
    <name evidence="6" type="ORF">JD844_034261</name>
</gene>
<dbReference type="PRINTS" id="PR00299">
    <property type="entry name" value="ACRYSTALLIN"/>
</dbReference>
<evidence type="ECO:0000256" key="4">
    <source>
        <dbReference type="SAM" id="MobiDB-lite"/>
    </source>
</evidence>
<dbReference type="Gene3D" id="2.60.40.790">
    <property type="match status" value="1"/>
</dbReference>
<dbReference type="PANTHER" id="PTHR45640">
    <property type="entry name" value="HEAT SHOCK PROTEIN HSP-12.2-RELATED"/>
    <property type="match status" value="1"/>
</dbReference>
<accession>A0ABQ7T843</accession>
<proteinExistence type="inferred from homology"/>
<evidence type="ECO:0000259" key="5">
    <source>
        <dbReference type="PROSITE" id="PS01031"/>
    </source>
</evidence>
<sequence>MLCRLHLAAPRSPLRSRILWPRAGSLFDEVEREMDALWDFLTNNWKPTVASSSTMTTTFRSNAARGLDTADPVGATFAVTQDMAGFDPQELVVKLIGEKVVLTGKKATQTPDGPFRYEIFRREWDVPETIDRDRLSCSMSSDGELRIEAPSAEPAMRTVPIAVNREENRAPAESEPETRDNSRAQG</sequence>
<dbReference type="Pfam" id="PF00011">
    <property type="entry name" value="HSP20"/>
    <property type="match status" value="1"/>
</dbReference>
<dbReference type="Proteomes" id="UP000826234">
    <property type="component" value="Unassembled WGS sequence"/>
</dbReference>
<feature type="domain" description="SHSP" evidence="5">
    <location>
        <begin position="58"/>
        <end position="164"/>
    </location>
</feature>
<name>A0ABQ7T843_PHRPL</name>
<evidence type="ECO:0000256" key="1">
    <source>
        <dbReference type="ARBA" id="ARBA00023016"/>
    </source>
</evidence>